<dbReference type="AlphaFoldDB" id="A0ABC8LLI7"/>
<organism evidence="2 3">
    <name type="scientific">Eruca vesicaria subsp. sativa</name>
    <name type="common">Garden rocket</name>
    <name type="synonym">Eruca sativa</name>
    <dbReference type="NCBI Taxonomy" id="29727"/>
    <lineage>
        <taxon>Eukaryota</taxon>
        <taxon>Viridiplantae</taxon>
        <taxon>Streptophyta</taxon>
        <taxon>Embryophyta</taxon>
        <taxon>Tracheophyta</taxon>
        <taxon>Spermatophyta</taxon>
        <taxon>Magnoliopsida</taxon>
        <taxon>eudicotyledons</taxon>
        <taxon>Gunneridae</taxon>
        <taxon>Pentapetalae</taxon>
        <taxon>rosids</taxon>
        <taxon>malvids</taxon>
        <taxon>Brassicales</taxon>
        <taxon>Brassicaceae</taxon>
        <taxon>Brassiceae</taxon>
        <taxon>Eruca</taxon>
    </lineage>
</organism>
<protein>
    <submittedName>
        <fullName evidence="2">Uncharacterized protein</fullName>
    </submittedName>
</protein>
<accession>A0ABC8LLI7</accession>
<feature type="compositionally biased region" description="Acidic residues" evidence="1">
    <location>
        <begin position="1"/>
        <end position="11"/>
    </location>
</feature>
<feature type="region of interest" description="Disordered" evidence="1">
    <location>
        <begin position="1"/>
        <end position="72"/>
    </location>
</feature>
<dbReference type="EMBL" id="CAKOAT010626265">
    <property type="protein sequence ID" value="CAH8384499.1"/>
    <property type="molecule type" value="Genomic_DNA"/>
</dbReference>
<evidence type="ECO:0000313" key="3">
    <source>
        <dbReference type="Proteomes" id="UP001642260"/>
    </source>
</evidence>
<name>A0ABC8LLI7_ERUVS</name>
<evidence type="ECO:0000313" key="2">
    <source>
        <dbReference type="EMBL" id="CAH8384499.1"/>
    </source>
</evidence>
<comment type="caution">
    <text evidence="2">The sequence shown here is derived from an EMBL/GenBank/DDBJ whole genome shotgun (WGS) entry which is preliminary data.</text>
</comment>
<keyword evidence="3" id="KW-1185">Reference proteome</keyword>
<dbReference type="Proteomes" id="UP001642260">
    <property type="component" value="Unassembled WGS sequence"/>
</dbReference>
<gene>
    <name evidence="2" type="ORF">ERUC_LOCUS36982</name>
</gene>
<reference evidence="2 3" key="1">
    <citation type="submission" date="2022-03" db="EMBL/GenBank/DDBJ databases">
        <authorList>
            <person name="Macdonald S."/>
            <person name="Ahmed S."/>
            <person name="Newling K."/>
        </authorList>
    </citation>
    <scope>NUCLEOTIDE SEQUENCE [LARGE SCALE GENOMIC DNA]</scope>
</reference>
<feature type="compositionally biased region" description="Basic residues" evidence="1">
    <location>
        <begin position="53"/>
        <end position="72"/>
    </location>
</feature>
<feature type="compositionally biased region" description="Acidic residues" evidence="1">
    <location>
        <begin position="18"/>
        <end position="30"/>
    </location>
</feature>
<evidence type="ECO:0000256" key="1">
    <source>
        <dbReference type="SAM" id="MobiDB-lite"/>
    </source>
</evidence>
<proteinExistence type="predicted"/>
<sequence length="72" mass="8002">MEANEANEEDFTNSNACDDVDDVDDDDLLGEELRDLHNAPIAGSEAGILKSKPTTKRHRSSRNGHRRTAHLE</sequence>